<dbReference type="AlphaFoldDB" id="A0A267GT20"/>
<name>A0A267GT20_9PLAT</name>
<feature type="region of interest" description="Disordered" evidence="12">
    <location>
        <begin position="597"/>
        <end position="629"/>
    </location>
</feature>
<proteinExistence type="inferred from homology"/>
<keyword evidence="15" id="KW-1185">Reference proteome</keyword>
<protein>
    <recommendedName>
        <fullName evidence="16">Amiloride-sensitive sodium channel</fullName>
    </recommendedName>
</protein>
<keyword evidence="4 11" id="KW-0812">Transmembrane</keyword>
<gene>
    <name evidence="14" type="ORF">BOX15_Mlig005363g3</name>
</gene>
<keyword evidence="9 11" id="KW-0739">Sodium transport</keyword>
<evidence type="ECO:0000256" key="7">
    <source>
        <dbReference type="ARBA" id="ARBA00023065"/>
    </source>
</evidence>
<evidence type="ECO:0000256" key="3">
    <source>
        <dbReference type="ARBA" id="ARBA00022461"/>
    </source>
</evidence>
<evidence type="ECO:0000256" key="11">
    <source>
        <dbReference type="RuleBase" id="RU000679"/>
    </source>
</evidence>
<dbReference type="PANTHER" id="PTHR11690">
    <property type="entry name" value="AMILORIDE-SENSITIVE SODIUM CHANNEL-RELATED"/>
    <property type="match status" value="1"/>
</dbReference>
<evidence type="ECO:0000256" key="5">
    <source>
        <dbReference type="ARBA" id="ARBA00022989"/>
    </source>
</evidence>
<reference evidence="14 15" key="1">
    <citation type="submission" date="2017-06" db="EMBL/GenBank/DDBJ databases">
        <title>A platform for efficient transgenesis in Macrostomum lignano, a flatworm model organism for stem cell research.</title>
        <authorList>
            <person name="Berezikov E."/>
        </authorList>
    </citation>
    <scope>NUCLEOTIDE SEQUENCE [LARGE SCALE GENOMIC DNA]</scope>
    <source>
        <strain evidence="14">DV1</strain>
        <tissue evidence="14">Whole organism</tissue>
    </source>
</reference>
<dbReference type="PRINTS" id="PR01078">
    <property type="entry name" value="AMINACHANNEL"/>
</dbReference>
<sequence length="629" mass="71661">SSGLTHHRLSAQQSLNCVTMLRSAINSRPDVRTAQAAFGNEDSIEDQQPTKQQQQLASSHGIFRLSQGSGVQRVLWALVVVGVCVGFILHLSMLVQQYTSYPVSTELEARTDFFEFPDVTICSTNYLSVTYGYDPVPSPVAVPGRARGLVDMIYDVSRFFHLLNQTDMNASVPVNPYSSYRHGKLALNKIAYRSKQLPDPYEIVLLCRFNSIPCSYLNFTIYKDDELFKCMTFAPLNNTVVRAGPGNGLYLLMYTYSSSFFTDEEEIDDIPGMKVVLHPRGVKPNMNGPHVMSPLKYKTEAVIDTSIQEKVDRSSYRCLESLPNATYITDYSQLTGPENETFRGSTEDCRVRIMQQEYLDTCGCLATHLPKPADLYYMAQPGVCHDINEHVLFRDIFYRRPTSSYTYYTIRNDSWYKYPLMDYVATNYDMYNGTIARLDCYQRVLDRQNREGVDTHGCPVLCRVKSHEVMPRYYHWPNSVKYSGKAVSNLAMEALNEAKARGLDVRGLKDLVSNYESRVKYYAGVLDLYPRDLIVQMSIESWAYPLRNFFSDLGGILGLWIGASIVTLVEILELAMYGALLVHKKLADRKRNQVIVIKPQEQQQEEKPPGYNHSELETDQQMPEPKVEL</sequence>
<feature type="non-terminal residue" evidence="14">
    <location>
        <position position="1"/>
    </location>
</feature>
<dbReference type="Proteomes" id="UP000215902">
    <property type="component" value="Unassembled WGS sequence"/>
</dbReference>
<keyword evidence="2 11" id="KW-0813">Transport</keyword>
<evidence type="ECO:0000313" key="15">
    <source>
        <dbReference type="Proteomes" id="UP000215902"/>
    </source>
</evidence>
<evidence type="ECO:0008006" key="16">
    <source>
        <dbReference type="Google" id="ProtNLM"/>
    </source>
</evidence>
<keyword evidence="5 13" id="KW-1133">Transmembrane helix</keyword>
<evidence type="ECO:0000256" key="10">
    <source>
        <dbReference type="ARBA" id="ARBA00023303"/>
    </source>
</evidence>
<evidence type="ECO:0000256" key="6">
    <source>
        <dbReference type="ARBA" id="ARBA00023053"/>
    </source>
</evidence>
<evidence type="ECO:0000313" key="14">
    <source>
        <dbReference type="EMBL" id="PAA89163.1"/>
    </source>
</evidence>
<dbReference type="STRING" id="282301.A0A267GT20"/>
<accession>A0A267GT20</accession>
<dbReference type="PANTHER" id="PTHR11690:SF248">
    <property type="entry name" value="PICKPOCKET 17, ISOFORM A"/>
    <property type="match status" value="1"/>
</dbReference>
<evidence type="ECO:0000256" key="2">
    <source>
        <dbReference type="ARBA" id="ARBA00022448"/>
    </source>
</evidence>
<evidence type="ECO:0000256" key="9">
    <source>
        <dbReference type="ARBA" id="ARBA00023201"/>
    </source>
</evidence>
<keyword evidence="8 13" id="KW-0472">Membrane</keyword>
<feature type="transmembrane region" description="Helical" evidence="13">
    <location>
        <begin position="557"/>
        <end position="582"/>
    </location>
</feature>
<evidence type="ECO:0000256" key="8">
    <source>
        <dbReference type="ARBA" id="ARBA00023136"/>
    </source>
</evidence>
<evidence type="ECO:0000256" key="12">
    <source>
        <dbReference type="SAM" id="MobiDB-lite"/>
    </source>
</evidence>
<evidence type="ECO:0000256" key="13">
    <source>
        <dbReference type="SAM" id="Phobius"/>
    </source>
</evidence>
<dbReference type="Gene3D" id="1.10.287.770">
    <property type="entry name" value="YojJ-like"/>
    <property type="match status" value="1"/>
</dbReference>
<evidence type="ECO:0000256" key="4">
    <source>
        <dbReference type="ARBA" id="ARBA00022692"/>
    </source>
</evidence>
<organism evidence="14 15">
    <name type="scientific">Macrostomum lignano</name>
    <dbReference type="NCBI Taxonomy" id="282301"/>
    <lineage>
        <taxon>Eukaryota</taxon>
        <taxon>Metazoa</taxon>
        <taxon>Spiralia</taxon>
        <taxon>Lophotrochozoa</taxon>
        <taxon>Platyhelminthes</taxon>
        <taxon>Rhabditophora</taxon>
        <taxon>Macrostomorpha</taxon>
        <taxon>Macrostomida</taxon>
        <taxon>Macrostomidae</taxon>
        <taxon>Macrostomum</taxon>
    </lineage>
</organism>
<comment type="subcellular location">
    <subcellularLocation>
        <location evidence="1">Membrane</location>
        <topology evidence="1">Multi-pass membrane protein</topology>
    </subcellularLocation>
</comment>
<dbReference type="GO" id="GO:0005886">
    <property type="term" value="C:plasma membrane"/>
    <property type="evidence" value="ECO:0007669"/>
    <property type="project" value="TreeGrafter"/>
</dbReference>
<keyword evidence="10 11" id="KW-0407">Ion channel</keyword>
<dbReference type="OrthoDB" id="6021021at2759"/>
<dbReference type="EMBL" id="NIVC01000162">
    <property type="protein sequence ID" value="PAA89163.1"/>
    <property type="molecule type" value="Genomic_DNA"/>
</dbReference>
<dbReference type="GO" id="GO:0015280">
    <property type="term" value="F:ligand-gated sodium channel activity"/>
    <property type="evidence" value="ECO:0007669"/>
    <property type="project" value="TreeGrafter"/>
</dbReference>
<keyword evidence="7 11" id="KW-0406">Ion transport</keyword>
<evidence type="ECO:0000256" key="1">
    <source>
        <dbReference type="ARBA" id="ARBA00004141"/>
    </source>
</evidence>
<dbReference type="InterPro" id="IPR001873">
    <property type="entry name" value="ENaC"/>
</dbReference>
<comment type="similarity">
    <text evidence="11">Belongs to the amiloride-sensitive sodium channel (TC 1.A.6) family.</text>
</comment>
<comment type="caution">
    <text evidence="14">The sequence shown here is derived from an EMBL/GenBank/DDBJ whole genome shotgun (WGS) entry which is preliminary data.</text>
</comment>
<keyword evidence="3 11" id="KW-0894">Sodium channel</keyword>
<dbReference type="Gene3D" id="2.60.470.10">
    <property type="entry name" value="Acid-sensing ion channels like domains"/>
    <property type="match status" value="1"/>
</dbReference>
<dbReference type="Pfam" id="PF00858">
    <property type="entry name" value="ASC"/>
    <property type="match status" value="1"/>
</dbReference>
<feature type="transmembrane region" description="Helical" evidence="13">
    <location>
        <begin position="74"/>
        <end position="95"/>
    </location>
</feature>
<keyword evidence="6" id="KW-0915">Sodium</keyword>